<protein>
    <submittedName>
        <fullName evidence="2">Uncharacterized protein</fullName>
    </submittedName>
</protein>
<evidence type="ECO:0000313" key="3">
    <source>
        <dbReference type="Proteomes" id="UP000314294"/>
    </source>
</evidence>
<comment type="caution">
    <text evidence="2">The sequence shown here is derived from an EMBL/GenBank/DDBJ whole genome shotgun (WGS) entry which is preliminary data.</text>
</comment>
<feature type="transmembrane region" description="Helical" evidence="1">
    <location>
        <begin position="449"/>
        <end position="471"/>
    </location>
</feature>
<accession>A0A4Z2JHH7</accession>
<keyword evidence="1" id="KW-0812">Transmembrane</keyword>
<reference evidence="2 3" key="1">
    <citation type="submission" date="2019-03" db="EMBL/GenBank/DDBJ databases">
        <title>First draft genome of Liparis tanakae, snailfish: a comprehensive survey of snailfish specific genes.</title>
        <authorList>
            <person name="Kim W."/>
            <person name="Song I."/>
            <person name="Jeong J.-H."/>
            <person name="Kim D."/>
            <person name="Kim S."/>
            <person name="Ryu S."/>
            <person name="Song J.Y."/>
            <person name="Lee S.K."/>
        </authorList>
    </citation>
    <scope>NUCLEOTIDE SEQUENCE [LARGE SCALE GENOMIC DNA]</scope>
    <source>
        <tissue evidence="2">Muscle</tissue>
    </source>
</reference>
<dbReference type="EMBL" id="SRLO01000002">
    <property type="protein sequence ID" value="TNN89263.1"/>
    <property type="molecule type" value="Genomic_DNA"/>
</dbReference>
<evidence type="ECO:0000313" key="2">
    <source>
        <dbReference type="EMBL" id="TNN89263.1"/>
    </source>
</evidence>
<gene>
    <name evidence="2" type="ORF">EYF80_000551</name>
</gene>
<sequence>MTPACLVGVYRCGGRAIHPAVPRAGGQEGIRTTWSEAVYSPASAADGKRRLKQNHTAVVAIFRAFFCISSGNRVVAPPQRRAIFPVSELLTVGMDARSFHLRVTKLDTTFLPHFSRRSAGFMGPPPPRCGYSSTNTPQREHVSSVLQQSVEDAVRQLHLDKQLVLVIVDPLGFLLVEFLNLGDKRSYTAVGLVLRKQEDSRGLTFTSIMGRGNDKELRTHRTSGSWLLASLPRYSCDGLGFGSCDRATVLPDLLSSSMDHLLHLGGGVGHDHSRLLRKISGTEPVFRVYFFAVNKGSNVRPTLLAKGNLVHVRDEDGGWCIFKIQHDVLSVAIKNRRLGFFVMLRIETIKERVLILRGVRADLKLFWQVGNLVWRSEDAMALNTFKVYHPVISAVVAPLRLIQLHASPEAISEAGWTFESQSPRLYTSDENSICDAKTWHFISNRRNGWRVAGINNILAVTFGVFCVVMQIQKSHR</sequence>
<proteinExistence type="predicted"/>
<keyword evidence="3" id="KW-1185">Reference proteome</keyword>
<dbReference type="Proteomes" id="UP000314294">
    <property type="component" value="Unassembled WGS sequence"/>
</dbReference>
<keyword evidence="1" id="KW-1133">Transmembrane helix</keyword>
<name>A0A4Z2JHH7_9TELE</name>
<dbReference type="AlphaFoldDB" id="A0A4Z2JHH7"/>
<organism evidence="2 3">
    <name type="scientific">Liparis tanakae</name>
    <name type="common">Tanaka's snailfish</name>
    <dbReference type="NCBI Taxonomy" id="230148"/>
    <lineage>
        <taxon>Eukaryota</taxon>
        <taxon>Metazoa</taxon>
        <taxon>Chordata</taxon>
        <taxon>Craniata</taxon>
        <taxon>Vertebrata</taxon>
        <taxon>Euteleostomi</taxon>
        <taxon>Actinopterygii</taxon>
        <taxon>Neopterygii</taxon>
        <taxon>Teleostei</taxon>
        <taxon>Neoteleostei</taxon>
        <taxon>Acanthomorphata</taxon>
        <taxon>Eupercaria</taxon>
        <taxon>Perciformes</taxon>
        <taxon>Cottioidei</taxon>
        <taxon>Cottales</taxon>
        <taxon>Liparidae</taxon>
        <taxon>Liparis</taxon>
    </lineage>
</organism>
<evidence type="ECO:0000256" key="1">
    <source>
        <dbReference type="SAM" id="Phobius"/>
    </source>
</evidence>
<keyword evidence="1" id="KW-0472">Membrane</keyword>